<feature type="signal peptide" evidence="1">
    <location>
        <begin position="1"/>
        <end position="25"/>
    </location>
</feature>
<protein>
    <recommendedName>
        <fullName evidence="4">NIPSNAP domain-containing protein</fullName>
    </recommendedName>
</protein>
<dbReference type="RefSeq" id="WP_188222977.1">
    <property type="nucleotide sequence ID" value="NZ_JACVXD010000002.1"/>
</dbReference>
<keyword evidence="3" id="KW-1185">Reference proteome</keyword>
<evidence type="ECO:0000313" key="2">
    <source>
        <dbReference type="EMBL" id="MBD0823687.1"/>
    </source>
</evidence>
<gene>
    <name evidence="2" type="ORF">ICJ85_06605</name>
</gene>
<evidence type="ECO:0000313" key="3">
    <source>
        <dbReference type="Proteomes" id="UP000621516"/>
    </source>
</evidence>
<evidence type="ECO:0008006" key="4">
    <source>
        <dbReference type="Google" id="ProtNLM"/>
    </source>
</evidence>
<dbReference type="Proteomes" id="UP000621516">
    <property type="component" value="Unassembled WGS sequence"/>
</dbReference>
<keyword evidence="1" id="KW-0732">Signal</keyword>
<feature type="chain" id="PRO_5035313904" description="NIPSNAP domain-containing protein" evidence="1">
    <location>
        <begin position="26"/>
        <end position="274"/>
    </location>
</feature>
<dbReference type="EMBL" id="JACVXD010000002">
    <property type="protein sequence ID" value="MBD0823687.1"/>
    <property type="molecule type" value="Genomic_DNA"/>
</dbReference>
<dbReference type="AlphaFoldDB" id="A0A8J6PU69"/>
<proteinExistence type="predicted"/>
<name>A0A8J6PU69_9FLAO</name>
<reference evidence="2 3" key="1">
    <citation type="journal article" date="2018" name="J. Microbiol.">
        <title>Aestuariibaculum marinum sp. nov., a marine bacterium isolated from seawater in South Korea.</title>
        <authorList>
            <person name="Choi J."/>
            <person name="Lee D."/>
            <person name="Jang J.H."/>
            <person name="Cha S."/>
            <person name="Seo T."/>
        </authorList>
    </citation>
    <scope>NUCLEOTIDE SEQUENCE [LARGE SCALE GENOMIC DNA]</scope>
    <source>
        <strain evidence="2 3">IP7</strain>
    </source>
</reference>
<evidence type="ECO:0000256" key="1">
    <source>
        <dbReference type="SAM" id="SignalP"/>
    </source>
</evidence>
<accession>A0A8J6PU69</accession>
<organism evidence="2 3">
    <name type="scientific">Aestuariibaculum marinum</name>
    <dbReference type="NCBI Taxonomy" id="2683592"/>
    <lineage>
        <taxon>Bacteria</taxon>
        <taxon>Pseudomonadati</taxon>
        <taxon>Bacteroidota</taxon>
        <taxon>Flavobacteriia</taxon>
        <taxon>Flavobacteriales</taxon>
        <taxon>Flavobacteriaceae</taxon>
    </lineage>
</organism>
<sequence length="274" mass="32251">MKTTNQLFAAMLTLLLLFSMSSAFAQDDSRPMYITVTKAHWNMDYEDFDMDTWKSVEKEYLEKVIKKNDLRVGYSVYLHQMTPDNTEILFVNVYNTWEDIVKANEKDEELAEAAWPDKDARETFFEKQRAYYSPIHSDEIYYTMPMAKHIPENNKKDLILYVRTSHWAFPKDYDGDEIKSLMEENFDVFIKDNSLIKGYYPHRHAWGSDSSQVIEAYFLDSLGDLDKMFDGFTEMAKKKWPNEADRKARGEKFGKYFTPVHGDAVYKLVAELSK</sequence>
<comment type="caution">
    <text evidence="2">The sequence shown here is derived from an EMBL/GenBank/DDBJ whole genome shotgun (WGS) entry which is preliminary data.</text>
</comment>